<proteinExistence type="predicted"/>
<organism evidence="1 2">
    <name type="scientific">Nitrososphaera gargensis (strain Ga9.2)</name>
    <dbReference type="NCBI Taxonomy" id="1237085"/>
    <lineage>
        <taxon>Archaea</taxon>
        <taxon>Nitrososphaerota</taxon>
        <taxon>Nitrososphaeria</taxon>
        <taxon>Nitrososphaerales</taxon>
        <taxon>Nitrososphaeraceae</taxon>
        <taxon>Nitrososphaera</taxon>
    </lineage>
</organism>
<dbReference type="InParanoid" id="K0ICA5"/>
<protein>
    <submittedName>
        <fullName evidence="1">Uncharacterized protein</fullName>
    </submittedName>
</protein>
<evidence type="ECO:0000313" key="1">
    <source>
        <dbReference type="EMBL" id="AFU59001.1"/>
    </source>
</evidence>
<dbReference type="AlphaFoldDB" id="K0ICA5"/>
<sequence>MRNKPYLPFCRLSGLNEQRNCLRLHMLAIGPIKGKYVNFAHKKVKKATEHNAAACRKSNAVTTASETMV</sequence>
<accession>K0ICA5</accession>
<name>K0ICA5_NITGG</name>
<dbReference type="Proteomes" id="UP000008037">
    <property type="component" value="Chromosome"/>
</dbReference>
<gene>
    <name evidence="1" type="ordered locus">Ngar_c20700</name>
</gene>
<dbReference type="BioCyc" id="CNIT1237085:G1324-2068-MONOMER"/>
<dbReference type="EMBL" id="CP002408">
    <property type="protein sequence ID" value="AFU59001.1"/>
    <property type="molecule type" value="Genomic_DNA"/>
</dbReference>
<reference evidence="1 2" key="1">
    <citation type="journal article" date="2012" name="Environ. Microbiol.">
        <title>The genome of the ammonia-oxidizing Candidatus Nitrososphaera gargensis: insights into metabolic versatility and environmental adaptations.</title>
        <authorList>
            <person name="Spang A."/>
            <person name="Poehlein A."/>
            <person name="Offre P."/>
            <person name="Zumbragel S."/>
            <person name="Haider S."/>
            <person name="Rychlik N."/>
            <person name="Nowka B."/>
            <person name="Schmeisser C."/>
            <person name="Lebedeva E.V."/>
            <person name="Rattei T."/>
            <person name="Bohm C."/>
            <person name="Schmid M."/>
            <person name="Galushko A."/>
            <person name="Hatzenpichler R."/>
            <person name="Weinmaier T."/>
            <person name="Daniel R."/>
            <person name="Schleper C."/>
            <person name="Spieck E."/>
            <person name="Streit W."/>
            <person name="Wagner M."/>
        </authorList>
    </citation>
    <scope>NUCLEOTIDE SEQUENCE [LARGE SCALE GENOMIC DNA]</scope>
    <source>
        <strain evidence="2">Ga9.2</strain>
    </source>
</reference>
<keyword evidence="2" id="KW-1185">Reference proteome</keyword>
<dbReference type="HOGENOM" id="CLU_2766237_0_0_2"/>
<dbReference type="KEGG" id="nga:Ngar_c20700"/>
<dbReference type="STRING" id="1237085.Ngar_c20700"/>
<evidence type="ECO:0000313" key="2">
    <source>
        <dbReference type="Proteomes" id="UP000008037"/>
    </source>
</evidence>